<sequence>MGRLAGKTALVTGGSRGIGRGIAERLGREGALVAVHYGRDAAAAEEVVKTIERDGGRAFALGTELGVPGDAEALWAAFDAGLAGYDGGSGLDILVNNAGTGLYGRVGEVAEADFDRVFAVNARAPFFLVQYGLGRLRDGGRIVNVSSGVTRVAFPTAIAYAMTKGALNTLTLNLAQELGPRGITVNAVLPGVVDTEINPWLEDPQAHAWAAAYSAFNRVGEPGDIAGVVAFLASDDARWVTGHNLDATGGSNLGV</sequence>
<dbReference type="SUPFAM" id="SSF51735">
    <property type="entry name" value="NAD(P)-binding Rossmann-fold domains"/>
    <property type="match status" value="1"/>
</dbReference>
<dbReference type="PROSITE" id="PS00061">
    <property type="entry name" value="ADH_SHORT"/>
    <property type="match status" value="1"/>
</dbReference>
<accession>A0ABW0X584</accession>
<evidence type="ECO:0000313" key="3">
    <source>
        <dbReference type="EMBL" id="MFC5663631.1"/>
    </source>
</evidence>
<dbReference type="Proteomes" id="UP001595975">
    <property type="component" value="Unassembled WGS sequence"/>
</dbReference>
<dbReference type="PRINTS" id="PR00081">
    <property type="entry name" value="GDHRDH"/>
</dbReference>
<keyword evidence="4" id="KW-1185">Reference proteome</keyword>
<dbReference type="InterPro" id="IPR036291">
    <property type="entry name" value="NAD(P)-bd_dom_sf"/>
</dbReference>
<dbReference type="InterPro" id="IPR002347">
    <property type="entry name" value="SDR_fam"/>
</dbReference>
<dbReference type="PRINTS" id="PR00080">
    <property type="entry name" value="SDRFAMILY"/>
</dbReference>
<dbReference type="Pfam" id="PF13561">
    <property type="entry name" value="adh_short_C2"/>
    <property type="match status" value="1"/>
</dbReference>
<dbReference type="EMBL" id="JBHSOF010000011">
    <property type="protein sequence ID" value="MFC5663631.1"/>
    <property type="molecule type" value="Genomic_DNA"/>
</dbReference>
<comment type="similarity">
    <text evidence="1">Belongs to the short-chain dehydrogenases/reductases (SDR) family.</text>
</comment>
<name>A0ABW0X584_9ACTN</name>
<keyword evidence="2" id="KW-0560">Oxidoreductase</keyword>
<protein>
    <submittedName>
        <fullName evidence="3">SDR family oxidoreductase</fullName>
    </submittedName>
</protein>
<proteinExistence type="inferred from homology"/>
<comment type="caution">
    <text evidence="3">The sequence shown here is derived from an EMBL/GenBank/DDBJ whole genome shotgun (WGS) entry which is preliminary data.</text>
</comment>
<dbReference type="RefSeq" id="WP_380225300.1">
    <property type="nucleotide sequence ID" value="NZ_JBHSOF010000011.1"/>
</dbReference>
<dbReference type="InterPro" id="IPR020904">
    <property type="entry name" value="Sc_DH/Rdtase_CS"/>
</dbReference>
<evidence type="ECO:0000313" key="4">
    <source>
        <dbReference type="Proteomes" id="UP001595975"/>
    </source>
</evidence>
<reference evidence="4" key="1">
    <citation type="journal article" date="2019" name="Int. J. Syst. Evol. Microbiol.">
        <title>The Global Catalogue of Microorganisms (GCM) 10K type strain sequencing project: providing services to taxonomists for standard genome sequencing and annotation.</title>
        <authorList>
            <consortium name="The Broad Institute Genomics Platform"/>
            <consortium name="The Broad Institute Genome Sequencing Center for Infectious Disease"/>
            <person name="Wu L."/>
            <person name="Ma J."/>
        </authorList>
    </citation>
    <scope>NUCLEOTIDE SEQUENCE [LARGE SCALE GENOMIC DNA]</scope>
    <source>
        <strain evidence="4">CGMCC 4.1437</strain>
    </source>
</reference>
<dbReference type="Gene3D" id="3.40.50.720">
    <property type="entry name" value="NAD(P)-binding Rossmann-like Domain"/>
    <property type="match status" value="1"/>
</dbReference>
<dbReference type="PANTHER" id="PTHR43639">
    <property type="entry name" value="OXIDOREDUCTASE, SHORT-CHAIN DEHYDROGENASE/REDUCTASE FAMILY (AFU_ORTHOLOGUE AFUA_5G02870)"/>
    <property type="match status" value="1"/>
</dbReference>
<evidence type="ECO:0000256" key="1">
    <source>
        <dbReference type="ARBA" id="ARBA00006484"/>
    </source>
</evidence>
<dbReference type="PANTHER" id="PTHR43639:SF1">
    <property type="entry name" value="SHORT-CHAIN DEHYDROGENASE_REDUCTASE FAMILY PROTEIN"/>
    <property type="match status" value="1"/>
</dbReference>
<organism evidence="3 4">
    <name type="scientific">Kitasatospora misakiensis</name>
    <dbReference type="NCBI Taxonomy" id="67330"/>
    <lineage>
        <taxon>Bacteria</taxon>
        <taxon>Bacillati</taxon>
        <taxon>Actinomycetota</taxon>
        <taxon>Actinomycetes</taxon>
        <taxon>Kitasatosporales</taxon>
        <taxon>Streptomycetaceae</taxon>
        <taxon>Kitasatospora</taxon>
    </lineage>
</organism>
<evidence type="ECO:0000256" key="2">
    <source>
        <dbReference type="ARBA" id="ARBA00023002"/>
    </source>
</evidence>
<gene>
    <name evidence="3" type="ORF">ACFP3U_11635</name>
</gene>